<gene>
    <name evidence="2" type="ORF">PXEA_LOCUS33350</name>
</gene>
<feature type="compositionally biased region" description="Low complexity" evidence="1">
    <location>
        <begin position="512"/>
        <end position="528"/>
    </location>
</feature>
<feature type="region of interest" description="Disordered" evidence="1">
    <location>
        <begin position="275"/>
        <end position="347"/>
    </location>
</feature>
<feature type="compositionally biased region" description="Acidic residues" evidence="1">
    <location>
        <begin position="296"/>
        <end position="306"/>
    </location>
</feature>
<proteinExistence type="predicted"/>
<feature type="compositionally biased region" description="Basic and acidic residues" evidence="1">
    <location>
        <begin position="185"/>
        <end position="195"/>
    </location>
</feature>
<keyword evidence="3" id="KW-1185">Reference proteome</keyword>
<accession>A0A3S5C785</accession>
<dbReference type="AlphaFoldDB" id="A0A3S5C785"/>
<feature type="compositionally biased region" description="Polar residues" evidence="1">
    <location>
        <begin position="313"/>
        <end position="323"/>
    </location>
</feature>
<feature type="compositionally biased region" description="Low complexity" evidence="1">
    <location>
        <begin position="332"/>
        <end position="342"/>
    </location>
</feature>
<protein>
    <submittedName>
        <fullName evidence="2">Uncharacterized protein</fullName>
    </submittedName>
</protein>
<feature type="region of interest" description="Disordered" evidence="1">
    <location>
        <begin position="160"/>
        <end position="252"/>
    </location>
</feature>
<dbReference type="Proteomes" id="UP000784294">
    <property type="component" value="Unassembled WGS sequence"/>
</dbReference>
<evidence type="ECO:0000313" key="3">
    <source>
        <dbReference type="Proteomes" id="UP000784294"/>
    </source>
</evidence>
<evidence type="ECO:0000313" key="2">
    <source>
        <dbReference type="EMBL" id="VEL39910.1"/>
    </source>
</evidence>
<evidence type="ECO:0000256" key="1">
    <source>
        <dbReference type="SAM" id="MobiDB-lite"/>
    </source>
</evidence>
<feature type="compositionally biased region" description="Acidic residues" evidence="1">
    <location>
        <begin position="196"/>
        <end position="239"/>
    </location>
</feature>
<organism evidence="2 3">
    <name type="scientific">Protopolystoma xenopodis</name>
    <dbReference type="NCBI Taxonomy" id="117903"/>
    <lineage>
        <taxon>Eukaryota</taxon>
        <taxon>Metazoa</taxon>
        <taxon>Spiralia</taxon>
        <taxon>Lophotrochozoa</taxon>
        <taxon>Platyhelminthes</taxon>
        <taxon>Monogenea</taxon>
        <taxon>Polyopisthocotylea</taxon>
        <taxon>Polystomatidea</taxon>
        <taxon>Polystomatidae</taxon>
        <taxon>Protopolystoma</taxon>
    </lineage>
</organism>
<comment type="caution">
    <text evidence="2">The sequence shown here is derived from an EMBL/GenBank/DDBJ whole genome shotgun (WGS) entry which is preliminary data.</text>
</comment>
<reference evidence="2" key="1">
    <citation type="submission" date="2018-11" db="EMBL/GenBank/DDBJ databases">
        <authorList>
            <consortium name="Pathogen Informatics"/>
        </authorList>
    </citation>
    <scope>NUCLEOTIDE SEQUENCE</scope>
</reference>
<name>A0A3S5C785_9PLAT</name>
<sequence length="543" mass="58275">MENETVNDLEYPHLAIVVDIPLPDSTRASDLITSAQNELADAYLEGSSVDADLEVEEADLDEVLETIPIDIKTSTKDRSSVDADLEVEEADLGEVLETIPIDIKTSTKDSESGEERLGEVEELQEDAIDGVTGSSDLIELSQTLYDKHHDGEEEVAITFEVEDVDDEDNQNEVEVDQANEDDDLHDVAEDERIGVDEEDENEVEDDEEDEDDVEEEEEVEVEDDPVEDDDDEVEEEETEHQDYRRRAAFHPMQLRKSFVQQSDWPRPAITEVIELSSDSECADDPALSDEAVSTDGDSECADDPALSDEAVSTDGQDSGSQTADEPLPPITSTLSSQSHSSSPQTIAEADGQPVVITQETHMPEHCVSASIDDIDSEPDASGIAPLCIDVTESTMKTKELSDSNSNALSNDPIFNAPGPDCPSSFHKSGTLSMNTSTGCLSLATASSMSRPFSGLTTTSASETALAVIHSIDESSTGIVVTAPSIESGLEISSTGSSSSAFGFESKPLVSLSSAPNSSVTTTSSTSSILTQGQTESGWFGHFL</sequence>
<dbReference type="EMBL" id="CAAALY010262959">
    <property type="protein sequence ID" value="VEL39910.1"/>
    <property type="molecule type" value="Genomic_DNA"/>
</dbReference>
<feature type="region of interest" description="Disordered" evidence="1">
    <location>
        <begin position="509"/>
        <end position="528"/>
    </location>
</feature>
<feature type="compositionally biased region" description="Acidic residues" evidence="1">
    <location>
        <begin position="160"/>
        <end position="184"/>
    </location>
</feature>